<dbReference type="RefSeq" id="WP_160586297.1">
    <property type="nucleotide sequence ID" value="NZ_BMHN01000001.1"/>
</dbReference>
<dbReference type="Pfam" id="PF00440">
    <property type="entry name" value="TetR_N"/>
    <property type="match status" value="1"/>
</dbReference>
<evidence type="ECO:0000256" key="2">
    <source>
        <dbReference type="PROSITE-ProRule" id="PRU00335"/>
    </source>
</evidence>
<organism evidence="5 6">
    <name type="scientific">Pyruvatibacter mobilis</name>
    <dbReference type="NCBI Taxonomy" id="1712261"/>
    <lineage>
        <taxon>Bacteria</taxon>
        <taxon>Pseudomonadati</taxon>
        <taxon>Pseudomonadota</taxon>
        <taxon>Alphaproteobacteria</taxon>
        <taxon>Hyphomicrobiales</taxon>
        <taxon>Parvibaculaceae</taxon>
        <taxon>Pyruvatibacter</taxon>
    </lineage>
</organism>
<accession>A0A845Q4X3</accession>
<keyword evidence="6" id="KW-1185">Reference proteome</keyword>
<feature type="DNA-binding region" description="H-T-H motif" evidence="2">
    <location>
        <begin position="47"/>
        <end position="66"/>
    </location>
</feature>
<dbReference type="GeneID" id="300656194"/>
<dbReference type="InterPro" id="IPR009057">
    <property type="entry name" value="Homeodomain-like_sf"/>
</dbReference>
<dbReference type="PROSITE" id="PS50977">
    <property type="entry name" value="HTH_TETR_2"/>
    <property type="match status" value="1"/>
</dbReference>
<proteinExistence type="predicted"/>
<comment type="caution">
    <text evidence="5">The sequence shown here is derived from an EMBL/GenBank/DDBJ whole genome shotgun (WGS) entry which is preliminary data.</text>
</comment>
<dbReference type="GO" id="GO:0003677">
    <property type="term" value="F:DNA binding"/>
    <property type="evidence" value="ECO:0007669"/>
    <property type="project" value="UniProtKB-UniRule"/>
</dbReference>
<dbReference type="PANTHER" id="PTHR30055">
    <property type="entry name" value="HTH-TYPE TRANSCRIPTIONAL REGULATOR RUTR"/>
    <property type="match status" value="1"/>
</dbReference>
<dbReference type="Gene3D" id="1.10.357.10">
    <property type="entry name" value="Tetracycline Repressor, domain 2"/>
    <property type="match status" value="1"/>
</dbReference>
<keyword evidence="1 2" id="KW-0238">DNA-binding</keyword>
<name>A0A845Q4X3_9HYPH</name>
<protein>
    <submittedName>
        <fullName evidence="5">TetR family transcriptional regulator</fullName>
    </submittedName>
</protein>
<dbReference type="AlphaFoldDB" id="A0A845Q4X3"/>
<gene>
    <name evidence="5" type="ORF">GTQ45_00165</name>
</gene>
<sequence length="208" mass="22507">MTDKTPPPVPPSAPVPPESPARADEKRQRILDAGLALFARKGYHATAVPEIAQAASVATGTIYRHFATKDALLNAVYLHWQSALTAMMETRGDTRLPVAERFAGDWHRLVVWHRDHPDASAFLDSHAAMAELEEDARAATRAYRMALQGIVGAAMDRQEIRMSPPEVTASVLHHAAAGLARDARTGALALTDPVIDAAGRLLWLGLAR</sequence>
<feature type="region of interest" description="Disordered" evidence="3">
    <location>
        <begin position="1"/>
        <end position="24"/>
    </location>
</feature>
<dbReference type="PRINTS" id="PR00455">
    <property type="entry name" value="HTHTETR"/>
</dbReference>
<evidence type="ECO:0000256" key="3">
    <source>
        <dbReference type="SAM" id="MobiDB-lite"/>
    </source>
</evidence>
<evidence type="ECO:0000313" key="5">
    <source>
        <dbReference type="EMBL" id="NBG94139.1"/>
    </source>
</evidence>
<dbReference type="EMBL" id="WXYQ01000001">
    <property type="protein sequence ID" value="NBG94139.1"/>
    <property type="molecule type" value="Genomic_DNA"/>
</dbReference>
<feature type="compositionally biased region" description="Pro residues" evidence="3">
    <location>
        <begin position="1"/>
        <end position="19"/>
    </location>
</feature>
<dbReference type="InterPro" id="IPR001647">
    <property type="entry name" value="HTH_TetR"/>
</dbReference>
<dbReference type="OrthoDB" id="9787680at2"/>
<dbReference type="InterPro" id="IPR050109">
    <property type="entry name" value="HTH-type_TetR-like_transc_reg"/>
</dbReference>
<dbReference type="SUPFAM" id="SSF46689">
    <property type="entry name" value="Homeodomain-like"/>
    <property type="match status" value="1"/>
</dbReference>
<evidence type="ECO:0000256" key="1">
    <source>
        <dbReference type="ARBA" id="ARBA00023125"/>
    </source>
</evidence>
<feature type="domain" description="HTH tetR-type" evidence="4">
    <location>
        <begin position="24"/>
        <end position="84"/>
    </location>
</feature>
<evidence type="ECO:0000313" key="6">
    <source>
        <dbReference type="Proteomes" id="UP000470384"/>
    </source>
</evidence>
<reference evidence="5 6" key="1">
    <citation type="journal article" date="2016" name="Int. J. Syst. Evol. Microbiol.">
        <title>Pyruvatibacter mobilis gen. nov., sp. nov., a marine bacterium from the culture broth of Picochlorum sp. 122.</title>
        <authorList>
            <person name="Wang G."/>
            <person name="Tang M."/>
            <person name="Wu H."/>
            <person name="Dai S."/>
            <person name="Li T."/>
            <person name="Chen C."/>
            <person name="He H."/>
            <person name="Fan J."/>
            <person name="Xiang W."/>
            <person name="Li X."/>
        </authorList>
    </citation>
    <scope>NUCLEOTIDE SEQUENCE [LARGE SCALE GENOMIC DNA]</scope>
    <source>
        <strain evidence="5 6">GYP-11</strain>
    </source>
</reference>
<evidence type="ECO:0000259" key="4">
    <source>
        <dbReference type="PROSITE" id="PS50977"/>
    </source>
</evidence>
<dbReference type="Proteomes" id="UP000470384">
    <property type="component" value="Unassembled WGS sequence"/>
</dbReference>